<dbReference type="Pfam" id="PF08889">
    <property type="entry name" value="WbqC"/>
    <property type="match status" value="1"/>
</dbReference>
<name>A0AAW9PW02_9CYAN</name>
<dbReference type="RefSeq" id="WP_330485769.1">
    <property type="nucleotide sequence ID" value="NZ_JAZBJZ010000126.1"/>
</dbReference>
<gene>
    <name evidence="1" type="ORF">V2H45_21545</name>
</gene>
<sequence>MYFPWVGLLEQIRLSNIFIFYDDVQFSRGSFSNRVQVKTADGMRWLTVPLRDRHLGQLINEVQIDNRSNWRHKHRELLSQAYANTPYLDDMLMLVDRVFANDFKCLADLSKASILTLVDYFGLADNTSFQDSSMLHIQGHSSQRVIDLCLHFNAEMYLTGHGARHYLEHERFEAQGIDVAYIDYSLHCYPQEHGKFTPYVTALDLVANCGKEGASWIAGMPVSWREFIADQLNKEEIL</sequence>
<evidence type="ECO:0000313" key="2">
    <source>
        <dbReference type="Proteomes" id="UP001333818"/>
    </source>
</evidence>
<accession>A0AAW9PW02</accession>
<proteinExistence type="predicted"/>
<comment type="caution">
    <text evidence="1">The sequence shown here is derived from an EMBL/GenBank/DDBJ whole genome shotgun (WGS) entry which is preliminary data.</text>
</comment>
<dbReference type="AlphaFoldDB" id="A0AAW9PW02"/>
<protein>
    <submittedName>
        <fullName evidence="1">WbqC family protein</fullName>
    </submittedName>
</protein>
<dbReference type="Proteomes" id="UP001333818">
    <property type="component" value="Unassembled WGS sequence"/>
</dbReference>
<keyword evidence="2" id="KW-1185">Reference proteome</keyword>
<dbReference type="InterPro" id="IPR014985">
    <property type="entry name" value="WbqC"/>
</dbReference>
<organism evidence="1 2">
    <name type="scientific">Tumidithrix elongata BACA0141</name>
    <dbReference type="NCBI Taxonomy" id="2716417"/>
    <lineage>
        <taxon>Bacteria</taxon>
        <taxon>Bacillati</taxon>
        <taxon>Cyanobacteriota</taxon>
        <taxon>Cyanophyceae</taxon>
        <taxon>Pseudanabaenales</taxon>
        <taxon>Pseudanabaenaceae</taxon>
        <taxon>Tumidithrix</taxon>
        <taxon>Tumidithrix elongata</taxon>
    </lineage>
</organism>
<reference evidence="1" key="1">
    <citation type="submission" date="2024-01" db="EMBL/GenBank/DDBJ databases">
        <title>Bank of Algae and Cyanobacteria of the Azores (BACA) strain genomes.</title>
        <authorList>
            <person name="Luz R."/>
            <person name="Cordeiro R."/>
            <person name="Fonseca A."/>
            <person name="Goncalves V."/>
        </authorList>
    </citation>
    <scope>NUCLEOTIDE SEQUENCE</scope>
    <source>
        <strain evidence="1">BACA0141</strain>
    </source>
</reference>
<evidence type="ECO:0000313" key="1">
    <source>
        <dbReference type="EMBL" id="MEE3719332.1"/>
    </source>
</evidence>
<dbReference type="EMBL" id="JAZBJZ010000126">
    <property type="protein sequence ID" value="MEE3719332.1"/>
    <property type="molecule type" value="Genomic_DNA"/>
</dbReference>